<name>A0A9W6MQ08_9PROT</name>
<dbReference type="Pfam" id="PF05922">
    <property type="entry name" value="Inhibitor_I9"/>
    <property type="match status" value="1"/>
</dbReference>
<dbReference type="PROSITE" id="PS51257">
    <property type="entry name" value="PROKAR_LIPOPROTEIN"/>
    <property type="match status" value="1"/>
</dbReference>
<evidence type="ECO:0000313" key="5">
    <source>
        <dbReference type="Proteomes" id="UP001143486"/>
    </source>
</evidence>
<keyword evidence="2" id="KW-0732">Signal</keyword>
<comment type="caution">
    <text evidence="4">The sequence shown here is derived from an EMBL/GenBank/DDBJ whole genome shotgun (WGS) entry which is preliminary data.</text>
</comment>
<protein>
    <recommendedName>
        <fullName evidence="3">Inhibitor I9 domain-containing protein</fullName>
    </recommendedName>
</protein>
<dbReference type="InterPro" id="IPR010259">
    <property type="entry name" value="S8pro/Inhibitor_I9"/>
</dbReference>
<evidence type="ECO:0000256" key="2">
    <source>
        <dbReference type="SAM" id="SignalP"/>
    </source>
</evidence>
<accession>A0A9W6MQ08</accession>
<reference evidence="4" key="2">
    <citation type="submission" date="2023-01" db="EMBL/GenBank/DDBJ databases">
        <authorList>
            <person name="Sun Q."/>
            <person name="Evtushenko L."/>
        </authorList>
    </citation>
    <scope>NUCLEOTIDE SEQUENCE</scope>
    <source>
        <strain evidence="4">VKM B-1513</strain>
    </source>
</reference>
<evidence type="ECO:0000256" key="1">
    <source>
        <dbReference type="SAM" id="MobiDB-lite"/>
    </source>
</evidence>
<gene>
    <name evidence="4" type="ORF">GCM10017621_29640</name>
</gene>
<dbReference type="AlphaFoldDB" id="A0A9W6MQ08"/>
<organism evidence="4 5">
    <name type="scientific">Maricaulis virginensis</name>
    <dbReference type="NCBI Taxonomy" id="144022"/>
    <lineage>
        <taxon>Bacteria</taxon>
        <taxon>Pseudomonadati</taxon>
        <taxon>Pseudomonadota</taxon>
        <taxon>Alphaproteobacteria</taxon>
        <taxon>Maricaulales</taxon>
        <taxon>Maricaulaceae</taxon>
        <taxon>Maricaulis</taxon>
    </lineage>
</organism>
<reference evidence="4" key="1">
    <citation type="journal article" date="2014" name="Int. J. Syst. Evol. Microbiol.">
        <title>Complete genome sequence of Corynebacterium casei LMG S-19264T (=DSM 44701T), isolated from a smear-ripened cheese.</title>
        <authorList>
            <consortium name="US DOE Joint Genome Institute (JGI-PGF)"/>
            <person name="Walter F."/>
            <person name="Albersmeier A."/>
            <person name="Kalinowski J."/>
            <person name="Ruckert C."/>
        </authorList>
    </citation>
    <scope>NUCLEOTIDE SEQUENCE</scope>
    <source>
        <strain evidence="4">VKM B-1513</strain>
    </source>
</reference>
<feature type="domain" description="Inhibitor I9" evidence="3">
    <location>
        <begin position="100"/>
        <end position="130"/>
    </location>
</feature>
<evidence type="ECO:0000259" key="3">
    <source>
        <dbReference type="Pfam" id="PF05922"/>
    </source>
</evidence>
<proteinExistence type="predicted"/>
<feature type="chain" id="PRO_5040900489" description="Inhibitor I9 domain-containing protein" evidence="2">
    <location>
        <begin position="30"/>
        <end position="146"/>
    </location>
</feature>
<dbReference type="Proteomes" id="UP001143486">
    <property type="component" value="Unassembled WGS sequence"/>
</dbReference>
<feature type="region of interest" description="Disordered" evidence="1">
    <location>
        <begin position="117"/>
        <end position="146"/>
    </location>
</feature>
<dbReference type="EMBL" id="BSFE01000010">
    <property type="protein sequence ID" value="GLK53456.1"/>
    <property type="molecule type" value="Genomic_DNA"/>
</dbReference>
<sequence length="146" mass="15327">MHLERDRKVRRSALSVVLAVTLFPAGLMAGCATTSTPAAGCVEADRTIMIVRLVPNAGGSPDALDRTREAVLDAAFGSLGYDRSDMQTGCRPVLHETFSSLPGFAMALSADEADRIQQQSSVLSVTPDTTSAPTATLSSNSSISQR</sequence>
<dbReference type="RefSeq" id="WP_271187808.1">
    <property type="nucleotide sequence ID" value="NZ_BSFE01000010.1"/>
</dbReference>
<keyword evidence="5" id="KW-1185">Reference proteome</keyword>
<feature type="signal peptide" evidence="2">
    <location>
        <begin position="1"/>
        <end position="29"/>
    </location>
</feature>
<evidence type="ECO:0000313" key="4">
    <source>
        <dbReference type="EMBL" id="GLK53456.1"/>
    </source>
</evidence>